<dbReference type="Proteomes" id="UP000648075">
    <property type="component" value="Unassembled WGS sequence"/>
</dbReference>
<evidence type="ECO:0000313" key="1">
    <source>
        <dbReference type="EMBL" id="GGZ06101.1"/>
    </source>
</evidence>
<evidence type="ECO:0000313" key="2">
    <source>
        <dbReference type="Proteomes" id="UP000648075"/>
    </source>
</evidence>
<organism evidence="1 2">
    <name type="scientific">Novosphingobium colocasiae</name>
    <dbReference type="NCBI Taxonomy" id="1256513"/>
    <lineage>
        <taxon>Bacteria</taxon>
        <taxon>Pseudomonadati</taxon>
        <taxon>Pseudomonadota</taxon>
        <taxon>Alphaproteobacteria</taxon>
        <taxon>Sphingomonadales</taxon>
        <taxon>Sphingomonadaceae</taxon>
        <taxon>Novosphingobium</taxon>
    </lineage>
</organism>
<comment type="caution">
    <text evidence="1">The sequence shown here is derived from an EMBL/GenBank/DDBJ whole genome shotgun (WGS) entry which is preliminary data.</text>
</comment>
<keyword evidence="2" id="KW-1185">Reference proteome</keyword>
<accession>A0A918PFJ9</accession>
<name>A0A918PFJ9_9SPHN</name>
<dbReference type="AlphaFoldDB" id="A0A918PFJ9"/>
<dbReference type="EMBL" id="BMZA01000007">
    <property type="protein sequence ID" value="GGZ06101.1"/>
    <property type="molecule type" value="Genomic_DNA"/>
</dbReference>
<proteinExistence type="predicted"/>
<sequence>MPTFLGMPPGLMRDVASFVYHAAPYPNEAIAAVAGMGFVAAIVGRSHNINGLGLNQYLLNVAPTGSGKEQAPNGISRLLTPLIASFPLIAEIRGPGEIVSAPGLHRALATRSNPSMLRIIGEAGLMLSQLPCALRPASTAARRCRPLRPAMTPW</sequence>
<reference evidence="1" key="1">
    <citation type="journal article" date="2014" name="Int. J. Syst. Evol. Microbiol.">
        <title>Complete genome sequence of Corynebacterium casei LMG S-19264T (=DSM 44701T), isolated from a smear-ripened cheese.</title>
        <authorList>
            <consortium name="US DOE Joint Genome Institute (JGI-PGF)"/>
            <person name="Walter F."/>
            <person name="Albersmeier A."/>
            <person name="Kalinowski J."/>
            <person name="Ruckert C."/>
        </authorList>
    </citation>
    <scope>NUCLEOTIDE SEQUENCE</scope>
    <source>
        <strain evidence="1">KCTC 32255</strain>
    </source>
</reference>
<gene>
    <name evidence="1" type="ORF">GCM10011614_21230</name>
</gene>
<protein>
    <submittedName>
        <fullName evidence="1">Uncharacterized protein</fullName>
    </submittedName>
</protein>
<dbReference type="RefSeq" id="WP_189621182.1">
    <property type="nucleotide sequence ID" value="NZ_BMZA01000007.1"/>
</dbReference>
<reference evidence="1" key="2">
    <citation type="submission" date="2020-09" db="EMBL/GenBank/DDBJ databases">
        <authorList>
            <person name="Sun Q."/>
            <person name="Kim S."/>
        </authorList>
    </citation>
    <scope>NUCLEOTIDE SEQUENCE</scope>
    <source>
        <strain evidence="1">KCTC 32255</strain>
    </source>
</reference>